<sequence>MPCFMREKSLYFRSRRDKAKDRDVMPPKPVRPRAMKYHGLFGIGIASQHLIVDDKWTPDSLIEQYSGFTDLLSRRVIYKRHESRANRKLLLKLSRRLKTQCSDGRTKLQKISHGNNAHKIRNLLIKHRDMQRLYQRMPIHMVLDNINQRTFILRKERDRLEFRLEQRKNEYRELLLDRSDVQNRIKYANEFVRGEELISRVLIKKIENSNVRLKAITTINTTYKKMIQVLLQDEIFYEPILRSLDEDMEDQANFIKNILFLGMPAITKFKELNFEYRQLENKSRKNLQSKMEILSTLLKPQKKSVTVQKAKEQLPPSADPKHYVRATSSMMALKVELRTIEKTIKNLKLVALCSQAREIFPNVKGKYEGNTNLKRLIQFNILDRSNLDTKMKCTTALQSVLMNNLSEEEINRLERMSDLKKMLAADEKFEKDAFEYIKSRANAYVRFRICLWNLIEILRHVDRPPRTFHVNYKSSYLKLPLLKFEMLNMYAAPPELYEENLEKVMTVLKRKVHKLMKAYKPIMNEPIQPRKEEYHKLFLQGFSGTCPDDEDRTSMMAVEDELMSSKMTNVPNRKQIKAQSARLIEAVAKRDD</sequence>
<dbReference type="AlphaFoldDB" id="A0A6P8XYL5"/>
<accession>A0A6P8XYL5</accession>
<keyword evidence="2" id="KW-1185">Reference proteome</keyword>
<evidence type="ECO:0000256" key="1">
    <source>
        <dbReference type="SAM" id="Coils"/>
    </source>
</evidence>
<organism evidence="2 3">
    <name type="scientific">Drosophila albomicans</name>
    <name type="common">Fruit fly</name>
    <dbReference type="NCBI Taxonomy" id="7291"/>
    <lineage>
        <taxon>Eukaryota</taxon>
        <taxon>Metazoa</taxon>
        <taxon>Ecdysozoa</taxon>
        <taxon>Arthropoda</taxon>
        <taxon>Hexapoda</taxon>
        <taxon>Insecta</taxon>
        <taxon>Pterygota</taxon>
        <taxon>Neoptera</taxon>
        <taxon>Endopterygota</taxon>
        <taxon>Diptera</taxon>
        <taxon>Brachycera</taxon>
        <taxon>Muscomorpha</taxon>
        <taxon>Ephydroidea</taxon>
        <taxon>Drosophilidae</taxon>
        <taxon>Drosophila</taxon>
    </lineage>
</organism>
<dbReference type="OrthoDB" id="7447178at2759"/>
<gene>
    <name evidence="3" type="primary">LOC117576005</name>
</gene>
<protein>
    <submittedName>
        <fullName evidence="3">Uncharacterized protein LOC117576005</fullName>
    </submittedName>
</protein>
<feature type="coiled-coil region" evidence="1">
    <location>
        <begin position="157"/>
        <end position="184"/>
    </location>
</feature>
<keyword evidence="1" id="KW-0175">Coiled coil</keyword>
<dbReference type="RefSeq" id="XP_034116400.2">
    <property type="nucleotide sequence ID" value="XM_034260509.2"/>
</dbReference>
<evidence type="ECO:0000313" key="3">
    <source>
        <dbReference type="RefSeq" id="XP_034116400.2"/>
    </source>
</evidence>
<dbReference type="Proteomes" id="UP000515160">
    <property type="component" value="Chromosome 2R"/>
</dbReference>
<reference evidence="3" key="1">
    <citation type="submission" date="2025-08" db="UniProtKB">
        <authorList>
            <consortium name="RefSeq"/>
        </authorList>
    </citation>
    <scope>IDENTIFICATION</scope>
    <source>
        <strain evidence="3">15112-1751.03</strain>
        <tissue evidence="3">Whole Adult</tissue>
    </source>
</reference>
<evidence type="ECO:0000313" key="2">
    <source>
        <dbReference type="Proteomes" id="UP000515160"/>
    </source>
</evidence>
<name>A0A6P8XYL5_DROAB</name>
<dbReference type="GeneID" id="117576005"/>
<proteinExistence type="predicted"/>